<organism evidence="4 6">
    <name type="scientific">Dracunculus medinensis</name>
    <name type="common">Guinea worm</name>
    <dbReference type="NCBI Taxonomy" id="318479"/>
    <lineage>
        <taxon>Eukaryota</taxon>
        <taxon>Metazoa</taxon>
        <taxon>Ecdysozoa</taxon>
        <taxon>Nematoda</taxon>
        <taxon>Chromadorea</taxon>
        <taxon>Rhabditida</taxon>
        <taxon>Spirurina</taxon>
        <taxon>Dracunculoidea</taxon>
        <taxon>Dracunculidae</taxon>
        <taxon>Dracunculus</taxon>
    </lineage>
</organism>
<dbReference type="Pfam" id="PF04695">
    <property type="entry name" value="Pex14_N"/>
    <property type="match status" value="1"/>
</dbReference>
<dbReference type="Gene3D" id="1.10.10.10">
    <property type="entry name" value="Winged helix-like DNA-binding domain superfamily/Winged helix DNA-binding domain"/>
    <property type="match status" value="1"/>
</dbReference>
<dbReference type="OrthoDB" id="441517at2759"/>
<dbReference type="EMBL" id="UYYG01000136">
    <property type="protein sequence ID" value="VDN53486.1"/>
    <property type="molecule type" value="Genomic_DNA"/>
</dbReference>
<accession>A0A0N4UPL0</accession>
<reference evidence="3 5" key="2">
    <citation type="submission" date="2018-11" db="EMBL/GenBank/DDBJ databases">
        <authorList>
            <consortium name="Pathogen Informatics"/>
        </authorList>
    </citation>
    <scope>NUCLEOTIDE SEQUENCE [LARGE SCALE GENOMIC DNA]</scope>
</reference>
<keyword evidence="1" id="KW-0472">Membrane</keyword>
<reference evidence="6" key="1">
    <citation type="submission" date="2017-02" db="UniProtKB">
        <authorList>
            <consortium name="WormBaseParasite"/>
        </authorList>
    </citation>
    <scope>IDENTIFICATION</scope>
</reference>
<keyword evidence="1" id="KW-1133">Transmembrane helix</keyword>
<dbReference type="STRING" id="318479.A0A0N4UPL0"/>
<keyword evidence="5" id="KW-1185">Reference proteome</keyword>
<evidence type="ECO:0000313" key="4">
    <source>
        <dbReference type="Proteomes" id="UP000038040"/>
    </source>
</evidence>
<evidence type="ECO:0000313" key="3">
    <source>
        <dbReference type="EMBL" id="VDN53486.1"/>
    </source>
</evidence>
<gene>
    <name evidence="3" type="ORF">DME_LOCUS3459</name>
</gene>
<proteinExistence type="predicted"/>
<sequence>MTEYSNGEKFRAEMVDAARKFFSSPRIKNTPFEEKKRYLLGRGITEEEISEAMKIGSCGNEESDSQMVNDNFVMDDIPFNESLASNNRLMQFVNISILLGGLSYMGYHFLRSYLIPTFFKIRDATEDHSDRIQQLQTKVISCLNFLHVFNFYLIRFLIR</sequence>
<dbReference type="Proteomes" id="UP000038040">
    <property type="component" value="Unplaced"/>
</dbReference>
<evidence type="ECO:0000259" key="2">
    <source>
        <dbReference type="Pfam" id="PF04695"/>
    </source>
</evidence>
<feature type="domain" description="Peroxisome membrane anchor protein Pex14p N-terminal" evidence="2">
    <location>
        <begin position="11"/>
        <end position="54"/>
    </location>
</feature>
<protein>
    <submittedName>
        <fullName evidence="6">Pex14_N domain-containing protein</fullName>
    </submittedName>
</protein>
<evidence type="ECO:0000313" key="5">
    <source>
        <dbReference type="Proteomes" id="UP000274756"/>
    </source>
</evidence>
<dbReference type="InterPro" id="IPR006785">
    <property type="entry name" value="Pex14_N"/>
</dbReference>
<name>A0A0N4UPL0_DRAME</name>
<feature type="transmembrane region" description="Helical" evidence="1">
    <location>
        <begin position="89"/>
        <end position="110"/>
    </location>
</feature>
<evidence type="ECO:0000256" key="1">
    <source>
        <dbReference type="SAM" id="Phobius"/>
    </source>
</evidence>
<keyword evidence="1" id="KW-0812">Transmembrane</keyword>
<evidence type="ECO:0000313" key="6">
    <source>
        <dbReference type="WBParaSite" id="DME_0000990201-mRNA-1"/>
    </source>
</evidence>
<dbReference type="Proteomes" id="UP000274756">
    <property type="component" value="Unassembled WGS sequence"/>
</dbReference>
<dbReference type="WBParaSite" id="DME_0000990201-mRNA-1">
    <property type="protein sequence ID" value="DME_0000990201-mRNA-1"/>
    <property type="gene ID" value="DME_0000990201"/>
</dbReference>
<dbReference type="AlphaFoldDB" id="A0A0N4UPL0"/>
<feature type="transmembrane region" description="Helical" evidence="1">
    <location>
        <begin position="139"/>
        <end position="158"/>
    </location>
</feature>
<dbReference type="InterPro" id="IPR036388">
    <property type="entry name" value="WH-like_DNA-bd_sf"/>
</dbReference>